<gene>
    <name evidence="1" type="ORF">DSO57_1011044</name>
</gene>
<protein>
    <submittedName>
        <fullName evidence="1">Uncharacterized protein</fullName>
    </submittedName>
</protein>
<reference evidence="1" key="1">
    <citation type="submission" date="2022-04" db="EMBL/GenBank/DDBJ databases">
        <title>Genome of the entomopathogenic fungus Entomophthora muscae.</title>
        <authorList>
            <person name="Elya C."/>
            <person name="Lovett B.R."/>
            <person name="Lee E."/>
            <person name="Macias A.M."/>
            <person name="Hajek A.E."/>
            <person name="De Bivort B.L."/>
            <person name="Kasson M.T."/>
            <person name="De Fine Licht H.H."/>
            <person name="Stajich J.E."/>
        </authorList>
    </citation>
    <scope>NUCLEOTIDE SEQUENCE</scope>
    <source>
        <strain evidence="1">Berkeley</strain>
    </source>
</reference>
<dbReference type="Proteomes" id="UP001165960">
    <property type="component" value="Unassembled WGS sequence"/>
</dbReference>
<comment type="caution">
    <text evidence="1">The sequence shown here is derived from an EMBL/GenBank/DDBJ whole genome shotgun (WGS) entry which is preliminary data.</text>
</comment>
<evidence type="ECO:0000313" key="1">
    <source>
        <dbReference type="EMBL" id="KAJ9054732.1"/>
    </source>
</evidence>
<name>A0ACC2RXG9_9FUNG</name>
<dbReference type="EMBL" id="QTSX02006427">
    <property type="protein sequence ID" value="KAJ9054732.1"/>
    <property type="molecule type" value="Genomic_DNA"/>
</dbReference>
<keyword evidence="2" id="KW-1185">Reference proteome</keyword>
<sequence>MLPCSFYPDIFQYLESNDQRQLRLVSREWNGFLLPFGFSRLSTGIYDGFEKLLRKHSEFVKELHMYSLDDNMIDLLSACKKTTRLFINLNNTSPEKALFLGGIFPTSSYTTPILPNLAILAL</sequence>
<accession>A0ACC2RXG9</accession>
<evidence type="ECO:0000313" key="2">
    <source>
        <dbReference type="Proteomes" id="UP001165960"/>
    </source>
</evidence>
<proteinExistence type="predicted"/>
<organism evidence="1 2">
    <name type="scientific">Entomophthora muscae</name>
    <dbReference type="NCBI Taxonomy" id="34485"/>
    <lineage>
        <taxon>Eukaryota</taxon>
        <taxon>Fungi</taxon>
        <taxon>Fungi incertae sedis</taxon>
        <taxon>Zoopagomycota</taxon>
        <taxon>Entomophthoromycotina</taxon>
        <taxon>Entomophthoromycetes</taxon>
        <taxon>Entomophthorales</taxon>
        <taxon>Entomophthoraceae</taxon>
        <taxon>Entomophthora</taxon>
    </lineage>
</organism>